<evidence type="ECO:0000256" key="1">
    <source>
        <dbReference type="SAM" id="MobiDB-lite"/>
    </source>
</evidence>
<protein>
    <submittedName>
        <fullName evidence="2">Recombinase RecT</fullName>
    </submittedName>
</protein>
<organism evidence="2 3">
    <name type="scientific">Flavobacterium piscisymbiosum</name>
    <dbReference type="NCBI Taxonomy" id="2893753"/>
    <lineage>
        <taxon>Bacteria</taxon>
        <taxon>Pseudomonadati</taxon>
        <taxon>Bacteroidota</taxon>
        <taxon>Flavobacteriia</taxon>
        <taxon>Flavobacteriales</taxon>
        <taxon>Flavobacteriaceae</taxon>
        <taxon>Flavobacterium</taxon>
    </lineage>
</organism>
<accession>A0ABS8MLF4</accession>
<keyword evidence="3" id="KW-1185">Reference proteome</keyword>
<sequence length="356" mass="40623">MSTDIKAAEPAKTELAITQPSQSERFTNAVMKEFSSNNGAVTLTPFQKKLCQNYFIKVDQTLKDNEKKRLAKDERYRDGLAFTWENVNMAKLATDVIAYSSVELDPTQPNHISIVPYKNTANNKFDMGFLIGYRGMEIKAKKYGLEVPSDVVYELVYSTDKFKQFKKDMNNPVESYTLEITNDFDRGKVVGGFWYHEFKDAPEKNKIKVFSLKDIEKRKPKYASAEFWGGEKDIWENKKKVGTEIIEGWFEEMAIKTISRNAYNAITIDSKKIDDNYLAILQKENEMNDSIIQNQIDANANKEPLDFEDAEMVDDKLLEVAGTTVIDQKANQDPEPENATQQTLDIDQSQGDGPGF</sequence>
<dbReference type="RefSeq" id="WP_230040192.1">
    <property type="nucleotide sequence ID" value="NZ_JAJJMM010000001.1"/>
</dbReference>
<dbReference type="Proteomes" id="UP001430679">
    <property type="component" value="Unassembled WGS sequence"/>
</dbReference>
<dbReference type="Pfam" id="PF03837">
    <property type="entry name" value="RecT"/>
    <property type="match status" value="1"/>
</dbReference>
<dbReference type="InterPro" id="IPR018330">
    <property type="entry name" value="RecT_fam"/>
</dbReference>
<feature type="compositionally biased region" description="Polar residues" evidence="1">
    <location>
        <begin position="338"/>
        <end position="356"/>
    </location>
</feature>
<feature type="region of interest" description="Disordered" evidence="1">
    <location>
        <begin position="326"/>
        <end position="356"/>
    </location>
</feature>
<name>A0ABS8MLF4_9FLAO</name>
<evidence type="ECO:0000313" key="2">
    <source>
        <dbReference type="EMBL" id="MCC9066325.1"/>
    </source>
</evidence>
<reference evidence="2" key="1">
    <citation type="submission" date="2021-11" db="EMBL/GenBank/DDBJ databases">
        <title>Description of novel Flavobacterium species.</title>
        <authorList>
            <person name="Saticioglu I.B."/>
            <person name="Ay H."/>
            <person name="Altun S."/>
            <person name="Duman M."/>
        </authorList>
    </citation>
    <scope>NUCLEOTIDE SEQUENCE</scope>
    <source>
        <strain evidence="2">F-30</strain>
    </source>
</reference>
<proteinExistence type="predicted"/>
<evidence type="ECO:0000313" key="3">
    <source>
        <dbReference type="Proteomes" id="UP001430679"/>
    </source>
</evidence>
<gene>
    <name evidence="2" type="ORF">LNP81_25330</name>
</gene>
<dbReference type="EMBL" id="JAJJMM010000001">
    <property type="protein sequence ID" value="MCC9066325.1"/>
    <property type="molecule type" value="Genomic_DNA"/>
</dbReference>
<comment type="caution">
    <text evidence="2">The sequence shown here is derived from an EMBL/GenBank/DDBJ whole genome shotgun (WGS) entry which is preliminary data.</text>
</comment>